<dbReference type="OrthoDB" id="9807402at2"/>
<name>A0A0A0EEN1_9RHOB</name>
<evidence type="ECO:0000256" key="2">
    <source>
        <dbReference type="ARBA" id="ARBA00022448"/>
    </source>
</evidence>
<dbReference type="PANTHER" id="PTHR43163">
    <property type="entry name" value="DIPEPTIDE TRANSPORT SYSTEM PERMEASE PROTEIN DPPB-RELATED"/>
    <property type="match status" value="1"/>
</dbReference>
<feature type="transmembrane region" description="Helical" evidence="7">
    <location>
        <begin position="280"/>
        <end position="306"/>
    </location>
</feature>
<feature type="domain" description="ABC transmembrane type-1" evidence="8">
    <location>
        <begin position="95"/>
        <end position="304"/>
    </location>
</feature>
<sequence>MIIYLMKRLGLAAIVVMAVLLLLFSMLHMIPGNPAILALGTRATPEAIAEYTARMHLDEPVLTQFVYFLGSALQGDLGQDVFSNRAVVDIIGERIGFSLALICTGMGWAVLLGVPLGCLAAVRPGSWVDRVTGVFSVGMIAVPSFLVSIWALLLFSLELRWLPAIGAGEPGDFADQLSHLVLPAFAIGLGWVGYLARMVRASMLEVMGEPYIRSARAFGLTPRRVVLGYALRVAILPTITLIGMGFGGLISSAVFAEIIFARPGVGKMIFDAVSDRNFPIVQGGVLVATGFYILVVLMSDLLIAWLDPRVRSSL</sequence>
<dbReference type="eggNOG" id="COG0601">
    <property type="taxonomic scope" value="Bacteria"/>
</dbReference>
<keyword evidence="5 7" id="KW-1133">Transmembrane helix</keyword>
<dbReference type="SUPFAM" id="SSF161098">
    <property type="entry name" value="MetI-like"/>
    <property type="match status" value="1"/>
</dbReference>
<dbReference type="CDD" id="cd06261">
    <property type="entry name" value="TM_PBP2"/>
    <property type="match status" value="1"/>
</dbReference>
<keyword evidence="2 7" id="KW-0813">Transport</keyword>
<feature type="transmembrane region" description="Helical" evidence="7">
    <location>
        <begin position="95"/>
        <end position="122"/>
    </location>
</feature>
<evidence type="ECO:0000256" key="4">
    <source>
        <dbReference type="ARBA" id="ARBA00022692"/>
    </source>
</evidence>
<feature type="transmembrane region" description="Helical" evidence="7">
    <location>
        <begin position="233"/>
        <end position="260"/>
    </location>
</feature>
<evidence type="ECO:0000256" key="6">
    <source>
        <dbReference type="ARBA" id="ARBA00023136"/>
    </source>
</evidence>
<dbReference type="Pfam" id="PF19300">
    <property type="entry name" value="BPD_transp_1_N"/>
    <property type="match status" value="1"/>
</dbReference>
<comment type="caution">
    <text evidence="9">The sequence shown here is derived from an EMBL/GenBank/DDBJ whole genome shotgun (WGS) entry which is preliminary data.</text>
</comment>
<keyword evidence="4 7" id="KW-0812">Transmembrane</keyword>
<evidence type="ECO:0000259" key="8">
    <source>
        <dbReference type="PROSITE" id="PS50928"/>
    </source>
</evidence>
<dbReference type="Gene3D" id="1.10.3720.10">
    <property type="entry name" value="MetI-like"/>
    <property type="match status" value="1"/>
</dbReference>
<dbReference type="PANTHER" id="PTHR43163:SF6">
    <property type="entry name" value="DIPEPTIDE TRANSPORT SYSTEM PERMEASE PROTEIN DPPB-RELATED"/>
    <property type="match status" value="1"/>
</dbReference>
<dbReference type="EMBL" id="AQQX01000002">
    <property type="protein sequence ID" value="KGM49391.1"/>
    <property type="molecule type" value="Genomic_DNA"/>
</dbReference>
<dbReference type="PRINTS" id="PR00342">
    <property type="entry name" value="RHESUSRHD"/>
</dbReference>
<dbReference type="PROSITE" id="PS50928">
    <property type="entry name" value="ABC_TM1"/>
    <property type="match status" value="1"/>
</dbReference>
<proteinExistence type="inferred from homology"/>
<feature type="transmembrane region" description="Helical" evidence="7">
    <location>
        <begin position="134"/>
        <end position="157"/>
    </location>
</feature>
<protein>
    <submittedName>
        <fullName evidence="9">Peptide ABC transporter permease</fullName>
    </submittedName>
</protein>
<reference evidence="9 10" key="1">
    <citation type="journal article" date="2015" name="Antonie Van Leeuwenhoek">
        <title>Pseudooceanicola atlanticus gen. nov. sp. nov., isolated from surface seawater of the Atlantic Ocean and reclassification of Oceanicola batsensis, Oceanicola marinus, Oceanicola nitratireducens, Oceanicola nanhaiensis, Oceanicola antarcticus and Oceanicola flagellatus, as Pseudooceanicola batsensis comb. nov., Pseudooceanicola marinus comb. nov., Pseudooceanicola nitratireducens comb. nov., Pseudooceanicola nanhaiensis comb. nov., Pseudooceanicola antarcticus comb. nov., and Pseudooceanicola flagellatus comb. nov.</title>
        <authorList>
            <person name="Lai Q."/>
            <person name="Li G."/>
            <person name="Liu X."/>
            <person name="Du Y."/>
            <person name="Sun F."/>
            <person name="Shao Z."/>
        </authorList>
    </citation>
    <scope>NUCLEOTIDE SEQUENCE [LARGE SCALE GENOMIC DNA]</scope>
    <source>
        <strain evidence="9 10">22II-s11g</strain>
    </source>
</reference>
<dbReference type="InterPro" id="IPR002229">
    <property type="entry name" value="RhesusRHD"/>
</dbReference>
<dbReference type="RefSeq" id="WP_043746127.1">
    <property type="nucleotide sequence ID" value="NZ_AQQX01000002.1"/>
</dbReference>
<feature type="transmembrane region" description="Helical" evidence="7">
    <location>
        <begin position="177"/>
        <end position="196"/>
    </location>
</feature>
<accession>A0A0A0EEN1</accession>
<dbReference type="InterPro" id="IPR000515">
    <property type="entry name" value="MetI-like"/>
</dbReference>
<dbReference type="Pfam" id="PF00528">
    <property type="entry name" value="BPD_transp_1"/>
    <property type="match status" value="1"/>
</dbReference>
<evidence type="ECO:0000256" key="3">
    <source>
        <dbReference type="ARBA" id="ARBA00022475"/>
    </source>
</evidence>
<keyword evidence="10" id="KW-1185">Reference proteome</keyword>
<keyword evidence="6 7" id="KW-0472">Membrane</keyword>
<dbReference type="AlphaFoldDB" id="A0A0A0EEN1"/>
<evidence type="ECO:0000313" key="9">
    <source>
        <dbReference type="EMBL" id="KGM49391.1"/>
    </source>
</evidence>
<organism evidence="9 10">
    <name type="scientific">Pseudooceanicola atlanticus</name>
    <dbReference type="NCBI Taxonomy" id="1461694"/>
    <lineage>
        <taxon>Bacteria</taxon>
        <taxon>Pseudomonadati</taxon>
        <taxon>Pseudomonadota</taxon>
        <taxon>Alphaproteobacteria</taxon>
        <taxon>Rhodobacterales</taxon>
        <taxon>Paracoccaceae</taxon>
        <taxon>Pseudooceanicola</taxon>
    </lineage>
</organism>
<dbReference type="GO" id="GO:0071916">
    <property type="term" value="F:dipeptide transmembrane transporter activity"/>
    <property type="evidence" value="ECO:0007669"/>
    <property type="project" value="TreeGrafter"/>
</dbReference>
<evidence type="ECO:0000256" key="5">
    <source>
        <dbReference type="ARBA" id="ARBA00022989"/>
    </source>
</evidence>
<feature type="transmembrane region" description="Helical" evidence="7">
    <location>
        <begin position="9"/>
        <end position="30"/>
    </location>
</feature>
<dbReference type="Proteomes" id="UP000030004">
    <property type="component" value="Unassembled WGS sequence"/>
</dbReference>
<dbReference type="InterPro" id="IPR035906">
    <property type="entry name" value="MetI-like_sf"/>
</dbReference>
<comment type="similarity">
    <text evidence="7">Belongs to the binding-protein-dependent transport system permease family.</text>
</comment>
<evidence type="ECO:0000313" key="10">
    <source>
        <dbReference type="Proteomes" id="UP000030004"/>
    </source>
</evidence>
<evidence type="ECO:0000256" key="1">
    <source>
        <dbReference type="ARBA" id="ARBA00004651"/>
    </source>
</evidence>
<comment type="subcellular location">
    <subcellularLocation>
        <location evidence="1 7">Cell membrane</location>
        <topology evidence="1 7">Multi-pass membrane protein</topology>
    </subcellularLocation>
</comment>
<gene>
    <name evidence="9" type="ORF">ATO9_05030</name>
</gene>
<dbReference type="STRING" id="1461694.ATO9_05030"/>
<dbReference type="GO" id="GO:0005886">
    <property type="term" value="C:plasma membrane"/>
    <property type="evidence" value="ECO:0007669"/>
    <property type="project" value="UniProtKB-SubCell"/>
</dbReference>
<keyword evidence="3" id="KW-1003">Cell membrane</keyword>
<dbReference type="InterPro" id="IPR045621">
    <property type="entry name" value="BPD_transp_1_N"/>
</dbReference>
<evidence type="ECO:0000256" key="7">
    <source>
        <dbReference type="RuleBase" id="RU363032"/>
    </source>
</evidence>